<dbReference type="InterPro" id="IPR009845">
    <property type="entry name" value="DUF1405"/>
</dbReference>
<dbReference type="RefSeq" id="WP_380962728.1">
    <property type="nucleotide sequence ID" value="NZ_JBHTCO010000001.1"/>
</dbReference>
<feature type="transmembrane region" description="Helical" evidence="1">
    <location>
        <begin position="12"/>
        <end position="32"/>
    </location>
</feature>
<organism evidence="2 3">
    <name type="scientific">Scopulibacillus cellulosilyticus</name>
    <dbReference type="NCBI Taxonomy" id="2665665"/>
    <lineage>
        <taxon>Bacteria</taxon>
        <taxon>Bacillati</taxon>
        <taxon>Bacillota</taxon>
        <taxon>Bacilli</taxon>
        <taxon>Bacillales</taxon>
        <taxon>Sporolactobacillaceae</taxon>
        <taxon>Scopulibacillus</taxon>
    </lineage>
</organism>
<dbReference type="PANTHER" id="PTHR40042">
    <property type="entry name" value="HYPOTHETICAL MEMBRANE SPANNING PROTEIN"/>
    <property type="match status" value="1"/>
</dbReference>
<dbReference type="Proteomes" id="UP001596505">
    <property type="component" value="Unassembled WGS sequence"/>
</dbReference>
<name>A0ABW2PQA4_9BACL</name>
<keyword evidence="1" id="KW-0472">Membrane</keyword>
<reference evidence="3" key="1">
    <citation type="journal article" date="2019" name="Int. J. Syst. Evol. Microbiol.">
        <title>The Global Catalogue of Microorganisms (GCM) 10K type strain sequencing project: providing services to taxonomists for standard genome sequencing and annotation.</title>
        <authorList>
            <consortium name="The Broad Institute Genomics Platform"/>
            <consortium name="The Broad Institute Genome Sequencing Center for Infectious Disease"/>
            <person name="Wu L."/>
            <person name="Ma J."/>
        </authorList>
    </citation>
    <scope>NUCLEOTIDE SEQUENCE [LARGE SCALE GENOMIC DNA]</scope>
    <source>
        <strain evidence="3">CGMCC 1.16305</strain>
    </source>
</reference>
<comment type="caution">
    <text evidence="2">The sequence shown here is derived from an EMBL/GenBank/DDBJ whole genome shotgun (WGS) entry which is preliminary data.</text>
</comment>
<sequence>MTIIYYLLKQKWVITTLLIINILGTVYGFYWYKFQLKETPLKFMAFVPDSPTASLFFCIVLAGFLLKKHWPLFIKRKPYARRMVPESFQRCNKKSPSSDKINFGSPTRFILLGG</sequence>
<proteinExistence type="predicted"/>
<dbReference type="PANTHER" id="PTHR40042:SF1">
    <property type="entry name" value="DUF1405 DOMAIN-CONTAINING PROTEIN"/>
    <property type="match status" value="1"/>
</dbReference>
<feature type="non-terminal residue" evidence="2">
    <location>
        <position position="114"/>
    </location>
</feature>
<dbReference type="Pfam" id="PF07187">
    <property type="entry name" value="DUF1405"/>
    <property type="match status" value="1"/>
</dbReference>
<dbReference type="EMBL" id="JBHTCO010000001">
    <property type="protein sequence ID" value="MFC7391584.1"/>
    <property type="molecule type" value="Genomic_DNA"/>
</dbReference>
<accession>A0ABW2PQA4</accession>
<protein>
    <submittedName>
        <fullName evidence="2">DUF1405 domain-containing protein</fullName>
    </submittedName>
</protein>
<keyword evidence="1" id="KW-1133">Transmembrane helix</keyword>
<gene>
    <name evidence="2" type="ORF">ACFQRG_00970</name>
</gene>
<keyword evidence="3" id="KW-1185">Reference proteome</keyword>
<feature type="transmembrane region" description="Helical" evidence="1">
    <location>
        <begin position="52"/>
        <end position="73"/>
    </location>
</feature>
<evidence type="ECO:0000256" key="1">
    <source>
        <dbReference type="SAM" id="Phobius"/>
    </source>
</evidence>
<evidence type="ECO:0000313" key="2">
    <source>
        <dbReference type="EMBL" id="MFC7391584.1"/>
    </source>
</evidence>
<evidence type="ECO:0000313" key="3">
    <source>
        <dbReference type="Proteomes" id="UP001596505"/>
    </source>
</evidence>
<keyword evidence="1" id="KW-0812">Transmembrane</keyword>